<dbReference type="InterPro" id="IPR001932">
    <property type="entry name" value="PPM-type_phosphatase-like_dom"/>
</dbReference>
<dbReference type="GO" id="GO:0004722">
    <property type="term" value="F:protein serine/threonine phosphatase activity"/>
    <property type="evidence" value="ECO:0007669"/>
    <property type="project" value="UniProtKB-EC"/>
</dbReference>
<dbReference type="Pfam" id="PF00481">
    <property type="entry name" value="PP2C"/>
    <property type="match status" value="1"/>
</dbReference>
<feature type="domain" description="PPM-type phosphatase" evidence="4">
    <location>
        <begin position="1"/>
        <end position="83"/>
    </location>
</feature>
<evidence type="ECO:0000313" key="5">
    <source>
        <dbReference type="EMBL" id="RRT68776.1"/>
    </source>
</evidence>
<evidence type="ECO:0000256" key="2">
    <source>
        <dbReference type="ARBA" id="ARBA00047761"/>
    </source>
</evidence>
<dbReference type="InterPro" id="IPR036457">
    <property type="entry name" value="PPM-type-like_dom_sf"/>
</dbReference>
<dbReference type="SUPFAM" id="SSF81606">
    <property type="entry name" value="PP2C-like"/>
    <property type="match status" value="1"/>
</dbReference>
<accession>A0A426ZXQ7</accession>
<evidence type="ECO:0000313" key="6">
    <source>
        <dbReference type="Proteomes" id="UP000287651"/>
    </source>
</evidence>
<dbReference type="EC" id="3.1.3.16" evidence="1"/>
<dbReference type="PROSITE" id="PS51746">
    <property type="entry name" value="PPM_2"/>
    <property type="match status" value="1"/>
</dbReference>
<organism evidence="5 6">
    <name type="scientific">Ensete ventricosum</name>
    <name type="common">Abyssinian banana</name>
    <name type="synonym">Musa ensete</name>
    <dbReference type="NCBI Taxonomy" id="4639"/>
    <lineage>
        <taxon>Eukaryota</taxon>
        <taxon>Viridiplantae</taxon>
        <taxon>Streptophyta</taxon>
        <taxon>Embryophyta</taxon>
        <taxon>Tracheophyta</taxon>
        <taxon>Spermatophyta</taxon>
        <taxon>Magnoliopsida</taxon>
        <taxon>Liliopsida</taxon>
        <taxon>Zingiberales</taxon>
        <taxon>Musaceae</taxon>
        <taxon>Ensete</taxon>
    </lineage>
</organism>
<comment type="caution">
    <text evidence="5">The sequence shown here is derived from an EMBL/GenBank/DDBJ whole genome shotgun (WGS) entry which is preliminary data.</text>
</comment>
<dbReference type="AlphaFoldDB" id="A0A426ZXQ7"/>
<comment type="catalytic activity">
    <reaction evidence="3">
        <text>O-phospho-L-threonyl-[protein] + H2O = L-threonyl-[protein] + phosphate</text>
        <dbReference type="Rhea" id="RHEA:47004"/>
        <dbReference type="Rhea" id="RHEA-COMP:11060"/>
        <dbReference type="Rhea" id="RHEA-COMP:11605"/>
        <dbReference type="ChEBI" id="CHEBI:15377"/>
        <dbReference type="ChEBI" id="CHEBI:30013"/>
        <dbReference type="ChEBI" id="CHEBI:43474"/>
        <dbReference type="ChEBI" id="CHEBI:61977"/>
        <dbReference type="EC" id="3.1.3.16"/>
    </reaction>
</comment>
<comment type="catalytic activity">
    <reaction evidence="2">
        <text>O-phospho-L-seryl-[protein] + H2O = L-seryl-[protein] + phosphate</text>
        <dbReference type="Rhea" id="RHEA:20629"/>
        <dbReference type="Rhea" id="RHEA-COMP:9863"/>
        <dbReference type="Rhea" id="RHEA-COMP:11604"/>
        <dbReference type="ChEBI" id="CHEBI:15377"/>
        <dbReference type="ChEBI" id="CHEBI:29999"/>
        <dbReference type="ChEBI" id="CHEBI:43474"/>
        <dbReference type="ChEBI" id="CHEBI:83421"/>
        <dbReference type="EC" id="3.1.3.16"/>
    </reaction>
</comment>
<protein>
    <recommendedName>
        <fullName evidence="1">protein-serine/threonine phosphatase</fullName>
        <ecNumber evidence="1">3.1.3.16</ecNumber>
    </recommendedName>
</protein>
<evidence type="ECO:0000259" key="4">
    <source>
        <dbReference type="PROSITE" id="PS51746"/>
    </source>
</evidence>
<dbReference type="Gene3D" id="3.60.40.10">
    <property type="entry name" value="PPM-type phosphatase domain"/>
    <property type="match status" value="1"/>
</dbReference>
<gene>
    <name evidence="5" type="ORF">B296_00032040</name>
</gene>
<dbReference type="EMBL" id="AMZH03004585">
    <property type="protein sequence ID" value="RRT68776.1"/>
    <property type="molecule type" value="Genomic_DNA"/>
</dbReference>
<evidence type="ECO:0000256" key="3">
    <source>
        <dbReference type="ARBA" id="ARBA00048336"/>
    </source>
</evidence>
<sequence>MLDGRYPLTSCRKKVIVTKVELCDDDDFIVLACDGIWDCMSSQQLVDFIHEHINKFKKPIISNAASAEQLTQVTPGSESSSAD</sequence>
<evidence type="ECO:0000256" key="1">
    <source>
        <dbReference type="ARBA" id="ARBA00013081"/>
    </source>
</evidence>
<reference evidence="5 6" key="1">
    <citation type="journal article" date="2014" name="Agronomy (Basel)">
        <title>A Draft Genome Sequence for Ensete ventricosum, the Drought-Tolerant Tree Against Hunger.</title>
        <authorList>
            <person name="Harrison J."/>
            <person name="Moore K.A."/>
            <person name="Paszkiewicz K."/>
            <person name="Jones T."/>
            <person name="Grant M."/>
            <person name="Ambacheew D."/>
            <person name="Muzemil S."/>
            <person name="Studholme D.J."/>
        </authorList>
    </citation>
    <scope>NUCLEOTIDE SEQUENCE [LARGE SCALE GENOMIC DNA]</scope>
</reference>
<name>A0A426ZXQ7_ENSVE</name>
<dbReference type="Proteomes" id="UP000287651">
    <property type="component" value="Unassembled WGS sequence"/>
</dbReference>
<proteinExistence type="predicted"/>